<dbReference type="Proteomes" id="UP000030653">
    <property type="component" value="Unassembled WGS sequence"/>
</dbReference>
<dbReference type="OrthoDB" id="10003767at2759"/>
<reference evidence="1 2" key="1">
    <citation type="journal article" date="2012" name="Science">
        <title>The Paleozoic origin of enzymatic lignin decomposition reconstructed from 31 fungal genomes.</title>
        <authorList>
            <person name="Floudas D."/>
            <person name="Binder M."/>
            <person name="Riley R."/>
            <person name="Barry K."/>
            <person name="Blanchette R.A."/>
            <person name="Henrissat B."/>
            <person name="Martinez A.T."/>
            <person name="Otillar R."/>
            <person name="Spatafora J.W."/>
            <person name="Yadav J.S."/>
            <person name="Aerts A."/>
            <person name="Benoit I."/>
            <person name="Boyd A."/>
            <person name="Carlson A."/>
            <person name="Copeland A."/>
            <person name="Coutinho P.M."/>
            <person name="de Vries R.P."/>
            <person name="Ferreira P."/>
            <person name="Findley K."/>
            <person name="Foster B."/>
            <person name="Gaskell J."/>
            <person name="Glotzer D."/>
            <person name="Gorecki P."/>
            <person name="Heitman J."/>
            <person name="Hesse C."/>
            <person name="Hori C."/>
            <person name="Igarashi K."/>
            <person name="Jurgens J.A."/>
            <person name="Kallen N."/>
            <person name="Kersten P."/>
            <person name="Kohler A."/>
            <person name="Kuees U."/>
            <person name="Kumar T.K.A."/>
            <person name="Kuo A."/>
            <person name="LaButti K."/>
            <person name="Larrondo L.F."/>
            <person name="Lindquist E."/>
            <person name="Ling A."/>
            <person name="Lombard V."/>
            <person name="Lucas S."/>
            <person name="Lundell T."/>
            <person name="Martin R."/>
            <person name="McLaughlin D.J."/>
            <person name="Morgenstern I."/>
            <person name="Morin E."/>
            <person name="Murat C."/>
            <person name="Nagy L.G."/>
            <person name="Nolan M."/>
            <person name="Ohm R.A."/>
            <person name="Patyshakuliyeva A."/>
            <person name="Rokas A."/>
            <person name="Ruiz-Duenas F.J."/>
            <person name="Sabat G."/>
            <person name="Salamov A."/>
            <person name="Samejima M."/>
            <person name="Schmutz J."/>
            <person name="Slot J.C."/>
            <person name="St John F."/>
            <person name="Stenlid J."/>
            <person name="Sun H."/>
            <person name="Sun S."/>
            <person name="Syed K."/>
            <person name="Tsang A."/>
            <person name="Wiebenga A."/>
            <person name="Young D."/>
            <person name="Pisabarro A."/>
            <person name="Eastwood D.C."/>
            <person name="Martin F."/>
            <person name="Cullen D."/>
            <person name="Grigoriev I.V."/>
            <person name="Hibbett D.S."/>
        </authorList>
    </citation>
    <scope>NUCLEOTIDE SEQUENCE [LARGE SCALE GENOMIC DNA]</scope>
    <source>
        <strain evidence="1 2">DJM-731 SS1</strain>
    </source>
</reference>
<sequence>MKAHPPHASLRYPQVIPEAWKALEGVVSLETDIDKAGAHDVTPSSVHLGVCLPALAYGACLATGEEQPPTVTFLAFSWWTKIYLLSFRSGLRLVARIPRESEQNGLPGGDRSGYLRQRMESEVATLCYLRCFKPEFPSPGVWAWNSDANNAAGVPYLLVDYLEGETLEVVWRDNVADRSRILDDLALHYSKLANPLPFSSFGMIKFRSQDTSAGSSSRRTYPELLQAEDFVIGPYLSEPQYSNAPRGEGAELPRYAASSVEQLWRDLWKTEAARTDWNDWKEDQEVTDEEVRRASTLVLELISSHRLPDELVKPCLVIGDFAWRNIICDPLTKRIVGFIDLQGMSVMPRFGLARYPEDISTYSATESWVTSTGGFRWVPPSSVDQATTIPIGGEMGLDGLAELREEVIDHLRFRQEFRLRLKKHHPNLNDKFWEASELPLKIMFLLVHGLPEWVTHITWLARELELAVPNQGSFIHVP</sequence>
<dbReference type="PANTHER" id="PTHR21310">
    <property type="entry name" value="AMINOGLYCOSIDE PHOSPHOTRANSFERASE-RELATED-RELATED"/>
    <property type="match status" value="1"/>
</dbReference>
<dbReference type="AlphaFoldDB" id="M5G381"/>
<dbReference type="RefSeq" id="XP_040627229.1">
    <property type="nucleotide sequence ID" value="XM_040770363.1"/>
</dbReference>
<dbReference type="HOGENOM" id="CLU_046154_0_0_1"/>
<name>M5G381_DACPD</name>
<organism evidence="1 2">
    <name type="scientific">Dacryopinax primogenitus (strain DJM 731)</name>
    <name type="common">Brown rot fungus</name>
    <dbReference type="NCBI Taxonomy" id="1858805"/>
    <lineage>
        <taxon>Eukaryota</taxon>
        <taxon>Fungi</taxon>
        <taxon>Dikarya</taxon>
        <taxon>Basidiomycota</taxon>
        <taxon>Agaricomycotina</taxon>
        <taxon>Dacrymycetes</taxon>
        <taxon>Dacrymycetales</taxon>
        <taxon>Dacrymycetaceae</taxon>
        <taxon>Dacryopinax</taxon>
    </lineage>
</organism>
<dbReference type="SUPFAM" id="SSF56112">
    <property type="entry name" value="Protein kinase-like (PK-like)"/>
    <property type="match status" value="1"/>
</dbReference>
<evidence type="ECO:0000313" key="1">
    <source>
        <dbReference type="EMBL" id="EJU00332.1"/>
    </source>
</evidence>
<dbReference type="GeneID" id="63685425"/>
<dbReference type="STRING" id="1858805.M5G381"/>
<dbReference type="PANTHER" id="PTHR21310:SF15">
    <property type="entry name" value="AMINOGLYCOSIDE PHOSPHOTRANSFERASE DOMAIN-CONTAINING PROTEIN"/>
    <property type="match status" value="1"/>
</dbReference>
<dbReference type="EMBL" id="JH795867">
    <property type="protein sequence ID" value="EJU00332.1"/>
    <property type="molecule type" value="Genomic_DNA"/>
</dbReference>
<gene>
    <name evidence="1" type="ORF">DACRYDRAFT_117343</name>
</gene>
<proteinExistence type="predicted"/>
<protein>
    <submittedName>
        <fullName evidence="1">Uncharacterized protein</fullName>
    </submittedName>
</protein>
<evidence type="ECO:0000313" key="2">
    <source>
        <dbReference type="Proteomes" id="UP000030653"/>
    </source>
</evidence>
<keyword evidence="2" id="KW-1185">Reference proteome</keyword>
<dbReference type="InterPro" id="IPR051678">
    <property type="entry name" value="AGP_Transferase"/>
</dbReference>
<dbReference type="Gene3D" id="3.90.1200.10">
    <property type="match status" value="1"/>
</dbReference>
<dbReference type="InterPro" id="IPR011009">
    <property type="entry name" value="Kinase-like_dom_sf"/>
</dbReference>
<accession>M5G381</accession>